<dbReference type="SMR" id="Q20839"/>
<dbReference type="Proteomes" id="UP000001940">
    <property type="component" value="Chromosome X"/>
</dbReference>
<keyword evidence="1" id="KW-0812">Transmembrane</keyword>
<keyword evidence="1" id="KW-0472">Membrane</keyword>
<evidence type="ECO:0000256" key="1">
    <source>
        <dbReference type="SAM" id="Phobius"/>
    </source>
</evidence>
<keyword evidence="3" id="KW-1185">Reference proteome</keyword>
<proteinExistence type="predicted"/>
<reference evidence="2 3" key="1">
    <citation type="journal article" date="1998" name="Science">
        <title>Genome sequence of the nematode C. elegans: a platform for investigating biology.</title>
        <authorList>
            <consortium name="The C. elegans sequencing consortium"/>
            <person name="Sulson J.E."/>
            <person name="Waterston R."/>
        </authorList>
    </citation>
    <scope>NUCLEOTIDE SEQUENCE [LARGE SCALE GENOMIC DNA]</scope>
    <source>
        <strain evidence="2 3">Bristol N2</strain>
    </source>
</reference>
<dbReference type="InParanoid" id="Q20839"/>
<evidence type="ECO:0000313" key="2">
    <source>
        <dbReference type="EMBL" id="CCD70887.1"/>
    </source>
</evidence>
<dbReference type="GeneID" id="186310"/>
<gene>
    <name evidence="2" type="ORF">CELE_F55E10.1</name>
    <name evidence="2 4" type="ORF">F55E10.1</name>
</gene>
<dbReference type="RefSeq" id="NP_509414.1">
    <property type="nucleotide sequence ID" value="NM_077013.1"/>
</dbReference>
<accession>Q20839</accession>
<organism evidence="2 3">
    <name type="scientific">Caenorhabditis elegans</name>
    <dbReference type="NCBI Taxonomy" id="6239"/>
    <lineage>
        <taxon>Eukaryota</taxon>
        <taxon>Metazoa</taxon>
        <taxon>Ecdysozoa</taxon>
        <taxon>Nematoda</taxon>
        <taxon>Chromadorea</taxon>
        <taxon>Rhabditida</taxon>
        <taxon>Rhabditina</taxon>
        <taxon>Rhabditomorpha</taxon>
        <taxon>Rhabditoidea</taxon>
        <taxon>Rhabditidae</taxon>
        <taxon>Peloderinae</taxon>
        <taxon>Caenorhabditis</taxon>
    </lineage>
</organism>
<feature type="transmembrane region" description="Helical" evidence="1">
    <location>
        <begin position="27"/>
        <end position="50"/>
    </location>
</feature>
<dbReference type="WormBase" id="F55E10.1">
    <property type="protein sequence ID" value="CE02781"/>
    <property type="gene ID" value="WBGene00018881"/>
</dbReference>
<dbReference type="PIR" id="T16464">
    <property type="entry name" value="T16464"/>
</dbReference>
<dbReference type="AlphaFoldDB" id="Q20839"/>
<dbReference type="AGR" id="WB:WBGene00018881"/>
<name>Q20839_CAEEL</name>
<dbReference type="Bgee" id="WBGene00018881">
    <property type="expression patterns" value="Expressed in larva"/>
</dbReference>
<dbReference type="UCSC" id="F55E10.1">
    <property type="organism name" value="c. elegans"/>
</dbReference>
<dbReference type="HOGENOM" id="CLU_2266152_0_0_1"/>
<evidence type="ECO:0000313" key="4">
    <source>
        <dbReference type="WormBase" id="F55E10.1"/>
    </source>
</evidence>
<dbReference type="CTD" id="186310"/>
<dbReference type="PaxDb" id="6239-F55E10.1"/>
<dbReference type="EMBL" id="BX284606">
    <property type="protein sequence ID" value="CCD70887.1"/>
    <property type="molecule type" value="Genomic_DNA"/>
</dbReference>
<keyword evidence="1" id="KW-1133">Transmembrane helix</keyword>
<protein>
    <submittedName>
        <fullName evidence="2">Vpu protein</fullName>
    </submittedName>
</protein>
<dbReference type="KEGG" id="cel:CELE_F55E10.1"/>
<evidence type="ECO:0000313" key="3">
    <source>
        <dbReference type="Proteomes" id="UP000001940"/>
    </source>
</evidence>
<sequence>MVDHTRAVFTSTLANGDFVHAEDHTTAIVVLLIILIFCLLMAMFVCYLGWSGVVTDMSDSRVGDGTLVGYDLEVFGPVDWFDDEEEMQLAPGNPAIIPRCVEA</sequence>